<evidence type="ECO:0000256" key="3">
    <source>
        <dbReference type="ARBA" id="ARBA00023163"/>
    </source>
</evidence>
<protein>
    <submittedName>
        <fullName evidence="5">ArsR family transcriptional regulator</fullName>
    </submittedName>
    <submittedName>
        <fullName evidence="6">Winged helix-turn-helix transcriptional regulator</fullName>
    </submittedName>
</protein>
<dbReference type="InterPro" id="IPR011991">
    <property type="entry name" value="ArsR-like_HTH"/>
</dbReference>
<organism evidence="5 7">
    <name type="scientific">Mammaliicoccus vitulinus</name>
    <dbReference type="NCBI Taxonomy" id="71237"/>
    <lineage>
        <taxon>Bacteria</taxon>
        <taxon>Bacillati</taxon>
        <taxon>Bacillota</taxon>
        <taxon>Bacilli</taxon>
        <taxon>Bacillales</taxon>
        <taxon>Staphylococcaceae</taxon>
        <taxon>Mammaliicoccus</taxon>
    </lineage>
</organism>
<dbReference type="CDD" id="cd00090">
    <property type="entry name" value="HTH_ARSR"/>
    <property type="match status" value="1"/>
</dbReference>
<evidence type="ECO:0000313" key="7">
    <source>
        <dbReference type="Proteomes" id="UP000241209"/>
    </source>
</evidence>
<dbReference type="GO" id="GO:0003700">
    <property type="term" value="F:DNA-binding transcription factor activity"/>
    <property type="evidence" value="ECO:0007669"/>
    <property type="project" value="InterPro"/>
</dbReference>
<dbReference type="STRING" id="1167632.GCA_000286335_00043"/>
<evidence type="ECO:0000256" key="1">
    <source>
        <dbReference type="ARBA" id="ARBA00023015"/>
    </source>
</evidence>
<dbReference type="Proteomes" id="UP000627155">
    <property type="component" value="Chromosome"/>
</dbReference>
<dbReference type="EMBL" id="CP069486">
    <property type="protein sequence ID" value="QRO84995.1"/>
    <property type="molecule type" value="Genomic_DNA"/>
</dbReference>
<dbReference type="EMBL" id="PZFK01000014">
    <property type="protein sequence ID" value="PTI29449.1"/>
    <property type="molecule type" value="Genomic_DNA"/>
</dbReference>
<reference evidence="5" key="2">
    <citation type="submission" date="2018-03" db="EMBL/GenBank/DDBJ databases">
        <authorList>
            <person name="Keele B.F."/>
        </authorList>
    </citation>
    <scope>NUCLEOTIDE SEQUENCE</scope>
    <source>
        <strain evidence="5">SNUC 2204</strain>
    </source>
</reference>
<dbReference type="InterPro" id="IPR018334">
    <property type="entry name" value="ArsR_HTH"/>
</dbReference>
<keyword evidence="8" id="KW-1185">Reference proteome</keyword>
<dbReference type="SMART" id="SM00418">
    <property type="entry name" value="HTH_ARSR"/>
    <property type="match status" value="1"/>
</dbReference>
<keyword evidence="2" id="KW-0238">DNA-binding</keyword>
<reference evidence="6 8" key="3">
    <citation type="submission" date="2021-02" db="EMBL/GenBank/DDBJ databases">
        <title>FDA dAtabase for Regulatory Grade micrObial Sequences (FDA-ARGOS): Supporting development and validation of Infectious Disease Dx tests.</title>
        <authorList>
            <person name="Sproer C."/>
            <person name="Gronow S."/>
            <person name="Severitt S."/>
            <person name="Schroder I."/>
            <person name="Tallon L."/>
            <person name="Sadzewicz L."/>
            <person name="Zhao X."/>
            <person name="Boylan J."/>
            <person name="Ott S."/>
            <person name="Bowen H."/>
            <person name="Vavikolanu K."/>
            <person name="Mehta A."/>
            <person name="Aluvathingal J."/>
            <person name="Nadendla S."/>
            <person name="Lowell S."/>
            <person name="Myers T."/>
            <person name="Yan Y."/>
            <person name="Sichtig H."/>
        </authorList>
    </citation>
    <scope>NUCLEOTIDE SEQUENCE [LARGE SCALE GENOMIC DNA]</scope>
    <source>
        <strain evidence="6 8">FDAARGOS_1207</strain>
    </source>
</reference>
<dbReference type="PROSITE" id="PS00846">
    <property type="entry name" value="HTH_ARSR_1"/>
    <property type="match status" value="1"/>
</dbReference>
<dbReference type="GO" id="GO:0003677">
    <property type="term" value="F:DNA binding"/>
    <property type="evidence" value="ECO:0007669"/>
    <property type="project" value="UniProtKB-KW"/>
</dbReference>
<dbReference type="Proteomes" id="UP000241209">
    <property type="component" value="Unassembled WGS sequence"/>
</dbReference>
<evidence type="ECO:0000313" key="5">
    <source>
        <dbReference type="EMBL" id="PTI29449.1"/>
    </source>
</evidence>
<dbReference type="OrthoDB" id="9798835at2"/>
<dbReference type="InterPro" id="IPR036388">
    <property type="entry name" value="WH-like_DNA-bd_sf"/>
</dbReference>
<reference evidence="5 7" key="1">
    <citation type="journal article" date="2016" name="Front. Microbiol.">
        <title>Comprehensive Phylogenetic Analysis of Bovine Non-aureus Staphylococci Species Based on Whole-Genome Sequencing.</title>
        <authorList>
            <person name="Naushad S."/>
            <person name="Barkema H.W."/>
            <person name="Luby C."/>
            <person name="Condas L.A."/>
            <person name="Nobrega D.B."/>
            <person name="Carson D.A."/>
            <person name="De Buck J."/>
        </authorList>
    </citation>
    <scope>NUCLEOTIDE SEQUENCE [LARGE SCALE GENOMIC DNA]</scope>
    <source>
        <strain evidence="5 7">SNUC 2204</strain>
    </source>
</reference>
<dbReference type="AlphaFoldDB" id="A0A2T4PSY6"/>
<dbReference type="InterPro" id="IPR001845">
    <property type="entry name" value="HTH_ArsR_DNA-bd_dom"/>
</dbReference>
<name>A0A2T4PSY6_9STAP</name>
<dbReference type="SUPFAM" id="SSF46785">
    <property type="entry name" value="Winged helix' DNA-binding domain"/>
    <property type="match status" value="1"/>
</dbReference>
<gene>
    <name evidence="5" type="ORF">BU072_08020</name>
    <name evidence="6" type="ORF">I6J37_12580</name>
</gene>
<evidence type="ECO:0000313" key="6">
    <source>
        <dbReference type="EMBL" id="QRO84995.1"/>
    </source>
</evidence>
<dbReference type="PANTHER" id="PTHR33154:SF18">
    <property type="entry name" value="ARSENICAL RESISTANCE OPERON REPRESSOR"/>
    <property type="match status" value="1"/>
</dbReference>
<dbReference type="PANTHER" id="PTHR33154">
    <property type="entry name" value="TRANSCRIPTIONAL REGULATOR, ARSR FAMILY"/>
    <property type="match status" value="1"/>
</dbReference>
<dbReference type="NCBIfam" id="NF033788">
    <property type="entry name" value="HTH_metalloreg"/>
    <property type="match status" value="1"/>
</dbReference>
<dbReference type="GeneID" id="64116168"/>
<accession>A0A2T4PSY6</accession>
<dbReference type="InterPro" id="IPR051081">
    <property type="entry name" value="HTH_MetalResp_TranReg"/>
</dbReference>
<dbReference type="InterPro" id="IPR036390">
    <property type="entry name" value="WH_DNA-bd_sf"/>
</dbReference>
<dbReference type="Pfam" id="PF01022">
    <property type="entry name" value="HTH_5"/>
    <property type="match status" value="1"/>
</dbReference>
<dbReference type="Gene3D" id="1.10.10.10">
    <property type="entry name" value="Winged helix-like DNA-binding domain superfamily/Winged helix DNA-binding domain"/>
    <property type="match status" value="1"/>
</dbReference>
<proteinExistence type="predicted"/>
<keyword evidence="1" id="KW-0805">Transcription regulation</keyword>
<sequence length="106" mass="12299">MDYHALSKLLKTISDPSRLEIIDLLSCGELCACDLLEHFQFSQPTLSHHMKSLENSNMIFMRKEGNKKMYRLNTKTFEQLGHQLQLIHHKNESCICNTMKSEVCEA</sequence>
<evidence type="ECO:0000256" key="2">
    <source>
        <dbReference type="ARBA" id="ARBA00023125"/>
    </source>
</evidence>
<evidence type="ECO:0000313" key="8">
    <source>
        <dbReference type="Proteomes" id="UP000627155"/>
    </source>
</evidence>
<keyword evidence="3" id="KW-0804">Transcription</keyword>
<evidence type="ECO:0000259" key="4">
    <source>
        <dbReference type="PROSITE" id="PS50987"/>
    </source>
</evidence>
<dbReference type="PRINTS" id="PR00778">
    <property type="entry name" value="HTHARSR"/>
</dbReference>
<dbReference type="RefSeq" id="WP_103323483.1">
    <property type="nucleotide sequence ID" value="NZ_BMDF01000002.1"/>
</dbReference>
<feature type="domain" description="HTH arsR-type" evidence="4">
    <location>
        <begin position="1"/>
        <end position="92"/>
    </location>
</feature>
<dbReference type="PROSITE" id="PS50987">
    <property type="entry name" value="HTH_ARSR_2"/>
    <property type="match status" value="1"/>
</dbReference>